<dbReference type="Proteomes" id="UP000594261">
    <property type="component" value="Chromosome 10"/>
</dbReference>
<evidence type="ECO:0000313" key="3">
    <source>
        <dbReference type="Proteomes" id="UP000594261"/>
    </source>
</evidence>
<dbReference type="AlphaFoldDB" id="A0A7N2MTF5"/>
<dbReference type="PANTHER" id="PTHR36376">
    <property type="entry name" value="OS09G0514700 PROTEIN"/>
    <property type="match status" value="1"/>
</dbReference>
<evidence type="ECO:0000256" key="1">
    <source>
        <dbReference type="SAM" id="MobiDB-lite"/>
    </source>
</evidence>
<reference evidence="2" key="2">
    <citation type="submission" date="2021-01" db="UniProtKB">
        <authorList>
            <consortium name="EnsemblPlants"/>
        </authorList>
    </citation>
    <scope>IDENTIFICATION</scope>
</reference>
<accession>A0A7N2MTF5</accession>
<dbReference type="InParanoid" id="A0A7N2MTF5"/>
<evidence type="ECO:0008006" key="4">
    <source>
        <dbReference type="Google" id="ProtNLM"/>
    </source>
</evidence>
<evidence type="ECO:0000313" key="2">
    <source>
        <dbReference type="EnsemblPlants" id="QL10p049494:mrna"/>
    </source>
</evidence>
<organism evidence="2 3">
    <name type="scientific">Quercus lobata</name>
    <name type="common">Valley oak</name>
    <dbReference type="NCBI Taxonomy" id="97700"/>
    <lineage>
        <taxon>Eukaryota</taxon>
        <taxon>Viridiplantae</taxon>
        <taxon>Streptophyta</taxon>
        <taxon>Embryophyta</taxon>
        <taxon>Tracheophyta</taxon>
        <taxon>Spermatophyta</taxon>
        <taxon>Magnoliopsida</taxon>
        <taxon>eudicotyledons</taxon>
        <taxon>Gunneridae</taxon>
        <taxon>Pentapetalae</taxon>
        <taxon>rosids</taxon>
        <taxon>fabids</taxon>
        <taxon>Fagales</taxon>
        <taxon>Fagaceae</taxon>
        <taxon>Quercus</taxon>
    </lineage>
</organism>
<dbReference type="PANTHER" id="PTHR36376:SF1">
    <property type="entry name" value="OS09G0514700 PROTEIN"/>
    <property type="match status" value="1"/>
</dbReference>
<reference evidence="2 3" key="1">
    <citation type="journal article" date="2016" name="G3 (Bethesda)">
        <title>First Draft Assembly and Annotation of the Genome of a California Endemic Oak Quercus lobata Nee (Fagaceae).</title>
        <authorList>
            <person name="Sork V.L."/>
            <person name="Fitz-Gibbon S.T."/>
            <person name="Puiu D."/>
            <person name="Crepeau M."/>
            <person name="Gugger P.F."/>
            <person name="Sherman R."/>
            <person name="Stevens K."/>
            <person name="Langley C.H."/>
            <person name="Pellegrini M."/>
            <person name="Salzberg S.L."/>
        </authorList>
    </citation>
    <scope>NUCLEOTIDE SEQUENCE [LARGE SCALE GENOMIC DNA]</scope>
    <source>
        <strain evidence="2 3">cv. SW786</strain>
    </source>
</reference>
<name>A0A7N2MTF5_QUELO</name>
<feature type="compositionally biased region" description="Basic and acidic residues" evidence="1">
    <location>
        <begin position="527"/>
        <end position="539"/>
    </location>
</feature>
<keyword evidence="3" id="KW-1185">Reference proteome</keyword>
<dbReference type="FunCoup" id="A0A7N2MTF5">
    <property type="interactions" value="682"/>
</dbReference>
<sequence length="610" mass="66700">MANKENEDFYYNLPRKELQSLCKKYGLPANRSHSELATLLISYLENKSLNSKSSVERVGGINGASPPTSSIPQLQPGALFNPAGDARKDGNGFILCLREEDKKGNCSQNIKYQDKDAFGGSVCHLKEVSHSHIVFQHDKSGLNHNETLRECPSNAFLGFARDGTVEDMPQIKYTNIDVDACPVENAIAASIIKSPRVPSASFEFYVMSEEGINLYVDLNSSPSEWTKRFKNEVYICEGVHRNKSGSLHQDLGHFGEANKQTENSFIGNLDSVQINDGHVLKRSSPSSKMIEDDHMAFERPDKGDASLLSSAVMSCGMALDESENLKKDLVLISSEPSSNTQDQINSAAESCAKDQCTVILDSDITDTLQLKSASNSVVNSESNCPLSPLASKDQNSKGDEIFENSTMQNSCSLVNPSVVYPGCSASGSLEMPTSDVASKDASTSAFETDGLLDLVDPKRNTEQGALANSSELNHDLLPTCVEEWERSNIINGRESSECSQINNSVERTCISSNDTESKELHKKRKHVDGEDRSPYGKPDAKVLRSSNHSARGAIPRRSMRLISKGLYCLHLNLSSSLNGLHLLDHHQQSGCFKLCHLQPGLVKALKSNCT</sequence>
<proteinExistence type="predicted"/>
<dbReference type="EnsemblPlants" id="QL10p049494:mrna">
    <property type="protein sequence ID" value="QL10p049494:mrna"/>
    <property type="gene ID" value="QL10p049494"/>
</dbReference>
<feature type="region of interest" description="Disordered" evidence="1">
    <location>
        <begin position="512"/>
        <end position="539"/>
    </location>
</feature>
<dbReference type="Gramene" id="QL10p049494:mrna">
    <property type="protein sequence ID" value="QL10p049494:mrna"/>
    <property type="gene ID" value="QL10p049494"/>
</dbReference>
<dbReference type="OMA" id="SNENCEY"/>
<dbReference type="EMBL" id="LRBV02000010">
    <property type="status" value="NOT_ANNOTATED_CDS"/>
    <property type="molecule type" value="Genomic_DNA"/>
</dbReference>
<protein>
    <recommendedName>
        <fullName evidence="4">SAP domain-containing protein</fullName>
    </recommendedName>
</protein>